<evidence type="ECO:0000313" key="2">
    <source>
        <dbReference type="Proteomes" id="UP001148662"/>
    </source>
</evidence>
<dbReference type="EMBL" id="JANHOG010002158">
    <property type="protein sequence ID" value="KAJ3526531.1"/>
    <property type="molecule type" value="Genomic_DNA"/>
</dbReference>
<reference evidence="1" key="1">
    <citation type="submission" date="2022-07" db="EMBL/GenBank/DDBJ databases">
        <title>Genome Sequence of Phlebia brevispora.</title>
        <authorList>
            <person name="Buettner E."/>
        </authorList>
    </citation>
    <scope>NUCLEOTIDE SEQUENCE</scope>
    <source>
        <strain evidence="1">MPL23</strain>
    </source>
</reference>
<gene>
    <name evidence="1" type="ORF">NM688_g8251</name>
</gene>
<evidence type="ECO:0000313" key="1">
    <source>
        <dbReference type="EMBL" id="KAJ3526531.1"/>
    </source>
</evidence>
<name>A0ACC1RVG6_9APHY</name>
<protein>
    <submittedName>
        <fullName evidence="1">Uncharacterized protein</fullName>
    </submittedName>
</protein>
<sequence>MADQPRALDERLYSINEEESTFLKAQTGIADDEELKKHILQVQAKIYATFPYVCILYFGFAKLRISRLPAYKELLRLGRERKGAVYLELACCVGNDLRKAIADGFPANQVIASDLHPGMDSMLFLYCKLMKRL</sequence>
<dbReference type="Proteomes" id="UP001148662">
    <property type="component" value="Unassembled WGS sequence"/>
</dbReference>
<keyword evidence="2" id="KW-1185">Reference proteome</keyword>
<comment type="caution">
    <text evidence="1">The sequence shown here is derived from an EMBL/GenBank/DDBJ whole genome shotgun (WGS) entry which is preliminary data.</text>
</comment>
<accession>A0ACC1RVG6</accession>
<organism evidence="1 2">
    <name type="scientific">Phlebia brevispora</name>
    <dbReference type="NCBI Taxonomy" id="194682"/>
    <lineage>
        <taxon>Eukaryota</taxon>
        <taxon>Fungi</taxon>
        <taxon>Dikarya</taxon>
        <taxon>Basidiomycota</taxon>
        <taxon>Agaricomycotina</taxon>
        <taxon>Agaricomycetes</taxon>
        <taxon>Polyporales</taxon>
        <taxon>Meruliaceae</taxon>
        <taxon>Phlebia</taxon>
    </lineage>
</organism>
<proteinExistence type="predicted"/>